<dbReference type="EMBL" id="NHTK01001097">
    <property type="protein sequence ID" value="PPR03143.1"/>
    <property type="molecule type" value="Genomic_DNA"/>
</dbReference>
<name>A0A409YJC2_9AGAR</name>
<organism evidence="2 3">
    <name type="scientific">Panaeolus cyanescens</name>
    <dbReference type="NCBI Taxonomy" id="181874"/>
    <lineage>
        <taxon>Eukaryota</taxon>
        <taxon>Fungi</taxon>
        <taxon>Dikarya</taxon>
        <taxon>Basidiomycota</taxon>
        <taxon>Agaricomycotina</taxon>
        <taxon>Agaricomycetes</taxon>
        <taxon>Agaricomycetidae</taxon>
        <taxon>Agaricales</taxon>
        <taxon>Agaricineae</taxon>
        <taxon>Galeropsidaceae</taxon>
        <taxon>Panaeolus</taxon>
    </lineage>
</organism>
<sequence length="622" mass="72027">MRSNGTTIYMSCNDEPSEDELHQLKDDMTQNNSTLRNQLQLEKPNNFYDSFQLLRLLRDQYFVTSLIRRIPNEVLTLIFSFLICDDSIQSLKVRHSLMLVCRRWNQLVAVTIKDFPACVFDLFSAIKPSKQTIEILKMDAFSLRLSITNERGFENPYFQFIRLRLQYARDLCITYNPLLHSGVNKRFSRIFPKLTTLKLRIPYHFSASECQLAIFMDANALIDVEIETEIHIRIPFPLLNIERYKECSLDPLRFVYGLQSASKLADLSYTIRNPTLIALSGLTRPTIHLKSMLHFEYVIYNGPANHVDFLRDLIFPNLQSLRIREEHEGIVDEIYDFFAASARINGSTVMESLTRLSIHSVPLIAGQLTRLLSRTPHLTYLECDDIPLYDLDRLRSPSPLHQAWALVSCLSILIIHDATNIRDIEELAVSRSTTVKLMFRDPVQRDRVALFLGSMSPPSKQVSYCLQELEHVIHAYSPSNDSELDASPESMIQRACNLMDDLDRLSFSSPQGMQLPLIHALNEFILLPSSVLALHSSAEEIRSHARSILTRFITLYQLRLPAPYEWVPLGRHCLLFDKQDAKIEWKPNHPTDYEILYGKYKAPTREEMFWSYEDCGRLNRGW</sequence>
<protein>
    <recommendedName>
        <fullName evidence="1">F-box domain-containing protein</fullName>
    </recommendedName>
</protein>
<dbReference type="InParanoid" id="A0A409YJC2"/>
<dbReference type="SUPFAM" id="SSF81383">
    <property type="entry name" value="F-box domain"/>
    <property type="match status" value="1"/>
</dbReference>
<dbReference type="Gene3D" id="1.20.1280.50">
    <property type="match status" value="1"/>
</dbReference>
<gene>
    <name evidence="2" type="ORF">CVT24_012762</name>
</gene>
<keyword evidence="3" id="KW-1185">Reference proteome</keyword>
<evidence type="ECO:0000259" key="1">
    <source>
        <dbReference type="Pfam" id="PF12937"/>
    </source>
</evidence>
<proteinExistence type="predicted"/>
<dbReference type="InterPro" id="IPR036047">
    <property type="entry name" value="F-box-like_dom_sf"/>
</dbReference>
<reference evidence="2 3" key="1">
    <citation type="journal article" date="2018" name="Evol. Lett.">
        <title>Horizontal gene cluster transfer increased hallucinogenic mushroom diversity.</title>
        <authorList>
            <person name="Reynolds H.T."/>
            <person name="Vijayakumar V."/>
            <person name="Gluck-Thaler E."/>
            <person name="Korotkin H.B."/>
            <person name="Matheny P.B."/>
            <person name="Slot J.C."/>
        </authorList>
    </citation>
    <scope>NUCLEOTIDE SEQUENCE [LARGE SCALE GENOMIC DNA]</scope>
    <source>
        <strain evidence="2 3">2629</strain>
    </source>
</reference>
<dbReference type="InterPro" id="IPR001810">
    <property type="entry name" value="F-box_dom"/>
</dbReference>
<feature type="domain" description="F-box" evidence="1">
    <location>
        <begin position="68"/>
        <end position="108"/>
    </location>
</feature>
<accession>A0A409YJC2</accession>
<evidence type="ECO:0000313" key="3">
    <source>
        <dbReference type="Proteomes" id="UP000284842"/>
    </source>
</evidence>
<dbReference type="AlphaFoldDB" id="A0A409YJC2"/>
<dbReference type="OrthoDB" id="2856759at2759"/>
<dbReference type="Pfam" id="PF12937">
    <property type="entry name" value="F-box-like"/>
    <property type="match status" value="1"/>
</dbReference>
<comment type="caution">
    <text evidence="2">The sequence shown here is derived from an EMBL/GenBank/DDBJ whole genome shotgun (WGS) entry which is preliminary data.</text>
</comment>
<evidence type="ECO:0000313" key="2">
    <source>
        <dbReference type="EMBL" id="PPR03143.1"/>
    </source>
</evidence>
<dbReference type="Proteomes" id="UP000284842">
    <property type="component" value="Unassembled WGS sequence"/>
</dbReference>